<name>A0A4P6XPF7_9ASCO</name>
<evidence type="ECO:0000313" key="2">
    <source>
        <dbReference type="EMBL" id="QBM89260.1"/>
    </source>
</evidence>
<keyword evidence="3" id="KW-1185">Reference proteome</keyword>
<proteinExistence type="predicted"/>
<evidence type="ECO:0000313" key="3">
    <source>
        <dbReference type="Proteomes" id="UP000292447"/>
    </source>
</evidence>
<dbReference type="EMBL" id="CP034459">
    <property type="protein sequence ID" value="QBM89260.1"/>
    <property type="molecule type" value="Genomic_DNA"/>
</dbReference>
<dbReference type="InterPro" id="IPR038988">
    <property type="entry name" value="Sas4"/>
</dbReference>
<dbReference type="Pfam" id="PF15460">
    <property type="entry name" value="SAS4"/>
    <property type="match status" value="1"/>
</dbReference>
<dbReference type="GO" id="GO:0004402">
    <property type="term" value="F:histone acetyltransferase activity"/>
    <property type="evidence" value="ECO:0007669"/>
    <property type="project" value="TreeGrafter"/>
</dbReference>
<protein>
    <submittedName>
        <fullName evidence="2">Something about silencing protein 4</fullName>
    </submittedName>
</protein>
<dbReference type="AlphaFoldDB" id="A0A4P6XPF7"/>
<sequence>MSLSPQKRRKLRLSDSEAKNAALLYDFDHVNKLIHEDARIRLDFVSKVSHSSPYEHFREACKIPSQTMNLDLSVRRAEEELPRRRRRIIADPLNDEVYETFHRRMKKEERSRTLTDRGRMYFEMDNLKSQLELLQQHDWNKHLPTLTKINDRSDVDELLKKRQATMHEIEKTLAKFANWEARSSALSAEMKVWESQTLTRKRVDDDDADDVDETVLDVPLHILAKERRQRRIARDGMPIRILLRNGHQVRYNPYLSPTVVVEREKS</sequence>
<feature type="domain" description="Something about silencing protein 4" evidence="1">
    <location>
        <begin position="91"/>
        <end position="188"/>
    </location>
</feature>
<evidence type="ECO:0000259" key="1">
    <source>
        <dbReference type="Pfam" id="PF15460"/>
    </source>
</evidence>
<dbReference type="PANTHER" id="PTHR38422">
    <property type="entry name" value="SOMETHING ABOUT SILENCING PROTEIN 4"/>
    <property type="match status" value="1"/>
</dbReference>
<dbReference type="GO" id="GO:0033255">
    <property type="term" value="C:SAS acetyltransferase complex"/>
    <property type="evidence" value="ECO:0007669"/>
    <property type="project" value="InterPro"/>
</dbReference>
<dbReference type="InterPro" id="IPR029184">
    <property type="entry name" value="Sas4_dom"/>
</dbReference>
<organism evidence="2 3">
    <name type="scientific">Metschnikowia aff. pulcherrima</name>
    <dbReference type="NCBI Taxonomy" id="2163413"/>
    <lineage>
        <taxon>Eukaryota</taxon>
        <taxon>Fungi</taxon>
        <taxon>Dikarya</taxon>
        <taxon>Ascomycota</taxon>
        <taxon>Saccharomycotina</taxon>
        <taxon>Pichiomycetes</taxon>
        <taxon>Metschnikowiaceae</taxon>
        <taxon>Metschnikowia</taxon>
    </lineage>
</organism>
<dbReference type="Proteomes" id="UP000292447">
    <property type="component" value="Chromosome IV"/>
</dbReference>
<dbReference type="PANTHER" id="PTHR38422:SF1">
    <property type="entry name" value="SOMETHING ABOUT SILENCING PROTEIN 4"/>
    <property type="match status" value="1"/>
</dbReference>
<gene>
    <name evidence="2" type="primary">MPUL0D03240</name>
    <name evidence="2" type="ORF">METSCH_D03240</name>
</gene>
<accession>A0A4P6XPF7</accession>
<dbReference type="STRING" id="2163413.A0A4P6XPF7"/>
<reference evidence="3" key="1">
    <citation type="submission" date="2019-03" db="EMBL/GenBank/DDBJ databases">
        <title>Snf2 controls pulcherriminic acid biosynthesis and connects pigmentation and antifungal activity of the yeast Metschnikowia pulcherrima.</title>
        <authorList>
            <person name="Gore-Lloyd D."/>
            <person name="Sumann I."/>
            <person name="Brachmann A.O."/>
            <person name="Schneeberger K."/>
            <person name="Ortiz-Merino R.A."/>
            <person name="Moreno-Beltran M."/>
            <person name="Schlaefli M."/>
            <person name="Kirner P."/>
            <person name="Santos Kron A."/>
            <person name="Wolfe K.H."/>
            <person name="Piel J."/>
            <person name="Ahrens C.H."/>
            <person name="Henk D."/>
            <person name="Freimoser F.M."/>
        </authorList>
    </citation>
    <scope>NUCLEOTIDE SEQUENCE [LARGE SCALE GENOMIC DNA]</scope>
    <source>
        <strain evidence="3">APC 1.2</strain>
    </source>
</reference>